<evidence type="ECO:0000256" key="8">
    <source>
        <dbReference type="ARBA" id="ARBA00023163"/>
    </source>
</evidence>
<sequence>MDIYSLDPSGTGLSPSLAKIDEDLAEVHFDAGSEFNLHFFDTPEDSNTQSGFSDHESSESPARDTPPSPVCNSARGGPGLLPGSVHHGNGSTPTGGGLVSAIGSGNCVMISSTAHTVTERTKVSSSSYDGTVQRSCTGVRTDPPCADASSTTTAKTFVACRVCGDKASGYHYGVTSCEGCKGFFRRSIQKQIEYRCLRDGKCLVIRLNRNRCQYCRFKKCLSVGMSRDCKYARWDFSGDSMAEEIAGPIFEQAGLKFESHLSM</sequence>
<keyword evidence="6" id="KW-0805">Transcription regulation</keyword>
<dbReference type="GO" id="GO:0008270">
    <property type="term" value="F:zinc ion binding"/>
    <property type="evidence" value="ECO:0007669"/>
    <property type="project" value="UniProtKB-KW"/>
</dbReference>
<dbReference type="InterPro" id="IPR001628">
    <property type="entry name" value="Znf_hrmn_rcpt"/>
</dbReference>
<dbReference type="Proteomes" id="UP000075883">
    <property type="component" value="Unassembled WGS sequence"/>
</dbReference>
<comment type="similarity">
    <text evidence="2">Belongs to the nuclear hormone receptor family. NR1 subfamily.</text>
</comment>
<evidence type="ECO:0000256" key="7">
    <source>
        <dbReference type="ARBA" id="ARBA00023125"/>
    </source>
</evidence>
<feature type="region of interest" description="Disordered" evidence="11">
    <location>
        <begin position="40"/>
        <end position="92"/>
    </location>
</feature>
<evidence type="ECO:0000256" key="10">
    <source>
        <dbReference type="ARBA" id="ARBA00023242"/>
    </source>
</evidence>
<proteinExistence type="inferred from homology"/>
<evidence type="ECO:0000256" key="6">
    <source>
        <dbReference type="ARBA" id="ARBA00023015"/>
    </source>
</evidence>
<evidence type="ECO:0000256" key="4">
    <source>
        <dbReference type="ARBA" id="ARBA00022771"/>
    </source>
</evidence>
<dbReference type="GO" id="GO:0030154">
    <property type="term" value="P:cell differentiation"/>
    <property type="evidence" value="ECO:0007669"/>
    <property type="project" value="TreeGrafter"/>
</dbReference>
<dbReference type="GO" id="GO:0004879">
    <property type="term" value="F:nuclear receptor activity"/>
    <property type="evidence" value="ECO:0007669"/>
    <property type="project" value="TreeGrafter"/>
</dbReference>
<reference evidence="13" key="2">
    <citation type="submission" date="2020-05" db="UniProtKB">
        <authorList>
            <consortium name="EnsemblMetazoa"/>
        </authorList>
    </citation>
    <scope>IDENTIFICATION</scope>
    <source>
        <strain evidence="13">A-37</strain>
    </source>
</reference>
<protein>
    <recommendedName>
        <fullName evidence="12">Nuclear receptor domain-containing protein</fullName>
    </recommendedName>
</protein>
<dbReference type="PROSITE" id="PS00031">
    <property type="entry name" value="NUCLEAR_REC_DBD_1"/>
    <property type="match status" value="1"/>
</dbReference>
<keyword evidence="5" id="KW-0862">Zinc</keyword>
<evidence type="ECO:0000313" key="14">
    <source>
        <dbReference type="Proteomes" id="UP000075883"/>
    </source>
</evidence>
<dbReference type="GO" id="GO:0000122">
    <property type="term" value="P:negative regulation of transcription by RNA polymerase II"/>
    <property type="evidence" value="ECO:0007669"/>
    <property type="project" value="TreeGrafter"/>
</dbReference>
<dbReference type="PANTHER" id="PTHR24082">
    <property type="entry name" value="NUCLEAR HORMONE RECEPTOR"/>
    <property type="match status" value="1"/>
</dbReference>
<evidence type="ECO:0000313" key="13">
    <source>
        <dbReference type="EnsemblMetazoa" id="ACUA025330-PA"/>
    </source>
</evidence>
<dbReference type="EMBL" id="AXCM01002435">
    <property type="status" value="NOT_ANNOTATED_CDS"/>
    <property type="molecule type" value="Genomic_DNA"/>
</dbReference>
<dbReference type="EnsemblMetazoa" id="ACUA025330-RA">
    <property type="protein sequence ID" value="ACUA025330-PA"/>
    <property type="gene ID" value="ACUA025330"/>
</dbReference>
<evidence type="ECO:0000256" key="1">
    <source>
        <dbReference type="ARBA" id="ARBA00004123"/>
    </source>
</evidence>
<feature type="domain" description="Nuclear receptor" evidence="12">
    <location>
        <begin position="157"/>
        <end position="232"/>
    </location>
</feature>
<reference evidence="14" key="1">
    <citation type="submission" date="2013-09" db="EMBL/GenBank/DDBJ databases">
        <title>The Genome Sequence of Anopheles culicifacies species A.</title>
        <authorList>
            <consortium name="The Broad Institute Genomics Platform"/>
            <person name="Neafsey D.E."/>
            <person name="Besansky N."/>
            <person name="Howell P."/>
            <person name="Walton C."/>
            <person name="Young S.K."/>
            <person name="Zeng Q."/>
            <person name="Gargeya S."/>
            <person name="Fitzgerald M."/>
            <person name="Haas B."/>
            <person name="Abouelleil A."/>
            <person name="Allen A.W."/>
            <person name="Alvarado L."/>
            <person name="Arachchi H.M."/>
            <person name="Berlin A.M."/>
            <person name="Chapman S.B."/>
            <person name="Gainer-Dewar J."/>
            <person name="Goldberg J."/>
            <person name="Griggs A."/>
            <person name="Gujja S."/>
            <person name="Hansen M."/>
            <person name="Howarth C."/>
            <person name="Imamovic A."/>
            <person name="Ireland A."/>
            <person name="Larimer J."/>
            <person name="McCowan C."/>
            <person name="Murphy C."/>
            <person name="Pearson M."/>
            <person name="Poon T.W."/>
            <person name="Priest M."/>
            <person name="Roberts A."/>
            <person name="Saif S."/>
            <person name="Shea T."/>
            <person name="Sisk P."/>
            <person name="Sykes S."/>
            <person name="Wortman J."/>
            <person name="Nusbaum C."/>
            <person name="Birren B."/>
        </authorList>
    </citation>
    <scope>NUCLEOTIDE SEQUENCE [LARGE SCALE GENOMIC DNA]</scope>
    <source>
        <strain evidence="14">A-37</strain>
    </source>
</reference>
<keyword evidence="14" id="KW-1185">Reference proteome</keyword>
<feature type="compositionally biased region" description="Basic and acidic residues" evidence="11">
    <location>
        <begin position="53"/>
        <end position="62"/>
    </location>
</feature>
<keyword evidence="4" id="KW-0863">Zinc-finger</keyword>
<organism evidence="13 14">
    <name type="scientific">Anopheles culicifacies</name>
    <dbReference type="NCBI Taxonomy" id="139723"/>
    <lineage>
        <taxon>Eukaryota</taxon>
        <taxon>Metazoa</taxon>
        <taxon>Ecdysozoa</taxon>
        <taxon>Arthropoda</taxon>
        <taxon>Hexapoda</taxon>
        <taxon>Insecta</taxon>
        <taxon>Pterygota</taxon>
        <taxon>Neoptera</taxon>
        <taxon>Endopterygota</taxon>
        <taxon>Diptera</taxon>
        <taxon>Nematocera</taxon>
        <taxon>Culicoidea</taxon>
        <taxon>Culicidae</taxon>
        <taxon>Anophelinae</taxon>
        <taxon>Anopheles</taxon>
        <taxon>culicifacies species complex</taxon>
    </lineage>
</organism>
<dbReference type="AlphaFoldDB" id="A0A182MSN6"/>
<dbReference type="InterPro" id="IPR013088">
    <property type="entry name" value="Znf_NHR/GATA"/>
</dbReference>
<dbReference type="STRING" id="139723.A0A182MSN6"/>
<keyword evidence="8" id="KW-0804">Transcription</keyword>
<dbReference type="PROSITE" id="PS51030">
    <property type="entry name" value="NUCLEAR_REC_DBD_2"/>
    <property type="match status" value="1"/>
</dbReference>
<dbReference type="InterPro" id="IPR050234">
    <property type="entry name" value="Nuclear_hormone_rcpt_NR1"/>
</dbReference>
<evidence type="ECO:0000256" key="9">
    <source>
        <dbReference type="ARBA" id="ARBA00023170"/>
    </source>
</evidence>
<evidence type="ECO:0000259" key="12">
    <source>
        <dbReference type="PROSITE" id="PS51030"/>
    </source>
</evidence>
<dbReference type="Pfam" id="PF00105">
    <property type="entry name" value="zf-C4"/>
    <property type="match status" value="1"/>
</dbReference>
<dbReference type="EMBL" id="AXCM01002434">
    <property type="status" value="NOT_ANNOTATED_CDS"/>
    <property type="molecule type" value="Genomic_DNA"/>
</dbReference>
<accession>A0A182MSN6</accession>
<keyword evidence="9" id="KW-0675">Receptor</keyword>
<keyword evidence="7" id="KW-0238">DNA-binding</keyword>
<dbReference type="GO" id="GO:0005634">
    <property type="term" value="C:nucleus"/>
    <property type="evidence" value="ECO:0007669"/>
    <property type="project" value="UniProtKB-SubCell"/>
</dbReference>
<dbReference type="SUPFAM" id="SSF57716">
    <property type="entry name" value="Glucocorticoid receptor-like (DNA-binding domain)"/>
    <property type="match status" value="1"/>
</dbReference>
<dbReference type="GO" id="GO:0000978">
    <property type="term" value="F:RNA polymerase II cis-regulatory region sequence-specific DNA binding"/>
    <property type="evidence" value="ECO:0007669"/>
    <property type="project" value="TreeGrafter"/>
</dbReference>
<name>A0A182MSN6_9DIPT</name>
<dbReference type="Gene3D" id="3.30.50.10">
    <property type="entry name" value="Erythroid Transcription Factor GATA-1, subunit A"/>
    <property type="match status" value="1"/>
</dbReference>
<dbReference type="PRINTS" id="PR00047">
    <property type="entry name" value="STROIDFINGER"/>
</dbReference>
<evidence type="ECO:0000256" key="3">
    <source>
        <dbReference type="ARBA" id="ARBA00022723"/>
    </source>
</evidence>
<dbReference type="PANTHER" id="PTHR24082:SF473">
    <property type="entry name" value="ECDYSONE-INDUCED PROTEIN 75B, ISOFORM B"/>
    <property type="match status" value="1"/>
</dbReference>
<dbReference type="EMBL" id="AXCM01002436">
    <property type="status" value="NOT_ANNOTATED_CDS"/>
    <property type="molecule type" value="Genomic_DNA"/>
</dbReference>
<dbReference type="GO" id="GO:0045944">
    <property type="term" value="P:positive regulation of transcription by RNA polymerase II"/>
    <property type="evidence" value="ECO:0007669"/>
    <property type="project" value="TreeGrafter"/>
</dbReference>
<keyword evidence="10" id="KW-0539">Nucleus</keyword>
<dbReference type="FunFam" id="3.30.50.10:FF:000056">
    <property type="entry name" value="Peroxisome proliferator-activated receptor gamma"/>
    <property type="match status" value="1"/>
</dbReference>
<keyword evidence="3" id="KW-0479">Metal-binding</keyword>
<comment type="subcellular location">
    <subcellularLocation>
        <location evidence="1">Nucleus</location>
    </subcellularLocation>
</comment>
<dbReference type="VEuPathDB" id="VectorBase:ACUA025330"/>
<dbReference type="SMART" id="SM00399">
    <property type="entry name" value="ZnF_C4"/>
    <property type="match status" value="1"/>
</dbReference>
<evidence type="ECO:0000256" key="2">
    <source>
        <dbReference type="ARBA" id="ARBA00008092"/>
    </source>
</evidence>
<dbReference type="GO" id="GO:0009755">
    <property type="term" value="P:hormone-mediated signaling pathway"/>
    <property type="evidence" value="ECO:0007669"/>
    <property type="project" value="TreeGrafter"/>
</dbReference>
<evidence type="ECO:0000256" key="11">
    <source>
        <dbReference type="SAM" id="MobiDB-lite"/>
    </source>
</evidence>
<evidence type="ECO:0000256" key="5">
    <source>
        <dbReference type="ARBA" id="ARBA00022833"/>
    </source>
</evidence>